<feature type="domain" description="Hemerythrin-like" evidence="1">
    <location>
        <begin position="6"/>
        <end position="127"/>
    </location>
</feature>
<dbReference type="CDD" id="cd12108">
    <property type="entry name" value="Hr-like"/>
    <property type="match status" value="1"/>
</dbReference>
<accession>A0ABP5BSI1</accession>
<evidence type="ECO:0000313" key="3">
    <source>
        <dbReference type="Proteomes" id="UP001500571"/>
    </source>
</evidence>
<dbReference type="EMBL" id="BAAAPB010000001">
    <property type="protein sequence ID" value="GAA1949904.1"/>
    <property type="molecule type" value="Genomic_DNA"/>
</dbReference>
<organism evidence="2 3">
    <name type="scientific">Nocardioides panacihumi</name>
    <dbReference type="NCBI Taxonomy" id="400774"/>
    <lineage>
        <taxon>Bacteria</taxon>
        <taxon>Bacillati</taxon>
        <taxon>Actinomycetota</taxon>
        <taxon>Actinomycetes</taxon>
        <taxon>Propionibacteriales</taxon>
        <taxon>Nocardioidaceae</taxon>
        <taxon>Nocardioides</taxon>
    </lineage>
</organism>
<dbReference type="Gene3D" id="1.20.120.520">
    <property type="entry name" value="nmb1532 protein domain like"/>
    <property type="match status" value="1"/>
</dbReference>
<evidence type="ECO:0000313" key="2">
    <source>
        <dbReference type="EMBL" id="GAA1949904.1"/>
    </source>
</evidence>
<proteinExistence type="predicted"/>
<reference evidence="3" key="1">
    <citation type="journal article" date="2019" name="Int. J. Syst. Evol. Microbiol.">
        <title>The Global Catalogue of Microorganisms (GCM) 10K type strain sequencing project: providing services to taxonomists for standard genome sequencing and annotation.</title>
        <authorList>
            <consortium name="The Broad Institute Genomics Platform"/>
            <consortium name="The Broad Institute Genome Sequencing Center for Infectious Disease"/>
            <person name="Wu L."/>
            <person name="Ma J."/>
        </authorList>
    </citation>
    <scope>NUCLEOTIDE SEQUENCE [LARGE SCALE GENOMIC DNA]</scope>
    <source>
        <strain evidence="3">JCM 15309</strain>
    </source>
</reference>
<sequence length="205" mass="22469">MNKVIHGAVRRDLDRFRRALGAFPDGDRDRAAALHRAWTNFDAQLTEHHEGEHEIAWPAMEAIGIDTSTISSFDSEHEAMAADLAATRESMATLRRTATRADADAAAAAMTKLQATAVGHLDHEERETESALIEHDGDPAIKEMGKKFSRRVGPARAGVFFAWVQDGASAEELSALRQSVPGPVLAIMGGLFGRSYRRRVAPVWR</sequence>
<keyword evidence="3" id="KW-1185">Reference proteome</keyword>
<dbReference type="Proteomes" id="UP001500571">
    <property type="component" value="Unassembled WGS sequence"/>
</dbReference>
<dbReference type="InterPro" id="IPR012312">
    <property type="entry name" value="Hemerythrin-like"/>
</dbReference>
<evidence type="ECO:0000259" key="1">
    <source>
        <dbReference type="Pfam" id="PF01814"/>
    </source>
</evidence>
<name>A0ABP5BSI1_9ACTN</name>
<comment type="caution">
    <text evidence="2">The sequence shown here is derived from an EMBL/GenBank/DDBJ whole genome shotgun (WGS) entry which is preliminary data.</text>
</comment>
<dbReference type="Pfam" id="PF01814">
    <property type="entry name" value="Hemerythrin"/>
    <property type="match status" value="1"/>
</dbReference>
<protein>
    <recommendedName>
        <fullName evidence="1">Hemerythrin-like domain-containing protein</fullName>
    </recommendedName>
</protein>
<gene>
    <name evidence="2" type="ORF">GCM10009798_06430</name>
</gene>